<dbReference type="KEGG" id="prn:BW723_03805"/>
<keyword evidence="3" id="KW-1185">Reference proteome</keyword>
<dbReference type="Proteomes" id="UP000092612">
    <property type="component" value="Unassembled WGS sequence"/>
</dbReference>
<evidence type="ECO:0000256" key="1">
    <source>
        <dbReference type="SAM" id="Coils"/>
    </source>
</evidence>
<organism evidence="2 3">
    <name type="scientific">Polaribacter reichenbachii</name>
    <dbReference type="NCBI Taxonomy" id="996801"/>
    <lineage>
        <taxon>Bacteria</taxon>
        <taxon>Pseudomonadati</taxon>
        <taxon>Bacteroidota</taxon>
        <taxon>Flavobacteriia</taxon>
        <taxon>Flavobacteriales</taxon>
        <taxon>Flavobacteriaceae</taxon>
    </lineage>
</organism>
<sequence>MKTTNPKTNLKYKEWLSADEMHHNSKEWLSELEFVRDEHLFFKNLISSFTLQLIDKKNFAESKKLIKKLNISILENEELFNLIKNHENNLEIIIDEINQIEKETAYKTEHLELRFSIKKFLENYKELKVRLFNIIKDIKKTEKQKYLIES</sequence>
<proteinExistence type="predicted"/>
<name>A0A1B8TVA6_9FLAO</name>
<dbReference type="EMBL" id="LSFL01000035">
    <property type="protein sequence ID" value="OBY63510.1"/>
    <property type="molecule type" value="Genomic_DNA"/>
</dbReference>
<evidence type="ECO:0000313" key="3">
    <source>
        <dbReference type="Proteomes" id="UP000092612"/>
    </source>
</evidence>
<keyword evidence="1" id="KW-0175">Coiled coil</keyword>
<protein>
    <submittedName>
        <fullName evidence="2">Uncharacterized protein</fullName>
    </submittedName>
</protein>
<gene>
    <name evidence="2" type="ORF">LPB301_11900</name>
</gene>
<reference evidence="3" key="1">
    <citation type="submission" date="2016-02" db="EMBL/GenBank/DDBJ databases">
        <title>Paenibacillus sp. LPB0068, isolated from Crassostrea gigas.</title>
        <authorList>
            <person name="Shin S.-K."/>
            <person name="Yi H."/>
        </authorList>
    </citation>
    <scope>NUCLEOTIDE SEQUENCE [LARGE SCALE GENOMIC DNA]</scope>
    <source>
        <strain evidence="3">KCTC 23969</strain>
    </source>
</reference>
<dbReference type="RefSeq" id="WP_068362065.1">
    <property type="nucleotide sequence ID" value="NZ_CP019337.1"/>
</dbReference>
<evidence type="ECO:0000313" key="2">
    <source>
        <dbReference type="EMBL" id="OBY63510.1"/>
    </source>
</evidence>
<dbReference type="AlphaFoldDB" id="A0A1B8TVA6"/>
<feature type="coiled-coil region" evidence="1">
    <location>
        <begin position="76"/>
        <end position="103"/>
    </location>
</feature>
<comment type="caution">
    <text evidence="2">The sequence shown here is derived from an EMBL/GenBank/DDBJ whole genome shotgun (WGS) entry which is preliminary data.</text>
</comment>
<accession>A0A1B8TVA6</accession>
<dbReference type="STRING" id="996801.BW723_03805"/>
<dbReference type="OrthoDB" id="1139121at2"/>